<evidence type="ECO:0000313" key="10">
    <source>
        <dbReference type="EMBL" id="MBG9985737.1"/>
    </source>
</evidence>
<dbReference type="CDD" id="cd00383">
    <property type="entry name" value="trans_reg_C"/>
    <property type="match status" value="1"/>
</dbReference>
<proteinExistence type="predicted"/>
<dbReference type="Pfam" id="PF00072">
    <property type="entry name" value="Response_reg"/>
    <property type="match status" value="1"/>
</dbReference>
<keyword evidence="5" id="KW-0804">Transcription</keyword>
<name>A0ABS0LP20_9LACT</name>
<evidence type="ECO:0000256" key="4">
    <source>
        <dbReference type="ARBA" id="ARBA00023125"/>
    </source>
</evidence>
<evidence type="ECO:0000256" key="2">
    <source>
        <dbReference type="ARBA" id="ARBA00023012"/>
    </source>
</evidence>
<reference evidence="10 11" key="1">
    <citation type="submission" date="2020-07" db="EMBL/GenBank/DDBJ databases">
        <title>Facklamia lactis sp. nov., isolated from raw milk.</title>
        <authorList>
            <person name="Doll E.V."/>
            <person name="Huptas C."/>
            <person name="Staib L."/>
            <person name="Wenning M."/>
            <person name="Scherer S."/>
        </authorList>
    </citation>
    <scope>NUCLEOTIDE SEQUENCE [LARGE SCALE GENOMIC DNA]</scope>
    <source>
        <strain evidence="10 11">DSM 111018</strain>
    </source>
</reference>
<feature type="domain" description="Response regulatory" evidence="8">
    <location>
        <begin position="7"/>
        <end position="121"/>
    </location>
</feature>
<feature type="modified residue" description="4-aspartylphosphate" evidence="6">
    <location>
        <position position="57"/>
    </location>
</feature>
<dbReference type="EMBL" id="JACBXQ010000001">
    <property type="protein sequence ID" value="MBG9985737.1"/>
    <property type="molecule type" value="Genomic_DNA"/>
</dbReference>
<dbReference type="SUPFAM" id="SSF52172">
    <property type="entry name" value="CheY-like"/>
    <property type="match status" value="1"/>
</dbReference>
<keyword evidence="3" id="KW-0805">Transcription regulation</keyword>
<evidence type="ECO:0000313" key="11">
    <source>
        <dbReference type="Proteomes" id="UP000721415"/>
    </source>
</evidence>
<dbReference type="Pfam" id="PF00486">
    <property type="entry name" value="Trans_reg_C"/>
    <property type="match status" value="1"/>
</dbReference>
<accession>A0ABS0LP20</accession>
<dbReference type="InterPro" id="IPR011006">
    <property type="entry name" value="CheY-like_superfamily"/>
</dbReference>
<keyword evidence="4 7" id="KW-0238">DNA-binding</keyword>
<feature type="DNA-binding region" description="OmpR/PhoB-type" evidence="7">
    <location>
        <begin position="129"/>
        <end position="228"/>
    </location>
</feature>
<dbReference type="InterPro" id="IPR001789">
    <property type="entry name" value="Sig_transdc_resp-reg_receiver"/>
</dbReference>
<keyword evidence="1 6" id="KW-0597">Phosphoprotein</keyword>
<dbReference type="InterPro" id="IPR036388">
    <property type="entry name" value="WH-like_DNA-bd_sf"/>
</dbReference>
<sequence length="234" mass="26749">MSIYQRKILIVEDHDEIRMLIQNILFEAGFQSLTLASNFQMALECFAQDAFDIVILDILLPDGNGFDLLKEIRQTSRLPVLFLSAISDLQKQYRGFELGADDYIVKPFQTKDLVLRVTSILKRAYPDNQETVQLSTSLIDFSRAVVVRNSETYPLTAKEYAILRVLLDQKNKIVTFDSLMAKVWGQAFDGYNNSLMAHISKIRQKIEKDPSNPKHLMTVKGLGYKLEVSDHDNV</sequence>
<evidence type="ECO:0000256" key="1">
    <source>
        <dbReference type="ARBA" id="ARBA00022553"/>
    </source>
</evidence>
<keyword evidence="2" id="KW-0902">Two-component regulatory system</keyword>
<dbReference type="PROSITE" id="PS51755">
    <property type="entry name" value="OMPR_PHOB"/>
    <property type="match status" value="1"/>
</dbReference>
<dbReference type="PANTHER" id="PTHR48111:SF52">
    <property type="entry name" value="TRANSCRIPTIONAL REGULATORY PROTEIN YVRH"/>
    <property type="match status" value="1"/>
</dbReference>
<gene>
    <name evidence="10" type="ORF">HZY91_02380</name>
</gene>
<evidence type="ECO:0000259" key="8">
    <source>
        <dbReference type="PROSITE" id="PS50110"/>
    </source>
</evidence>
<dbReference type="Proteomes" id="UP000721415">
    <property type="component" value="Unassembled WGS sequence"/>
</dbReference>
<dbReference type="RefSeq" id="WP_197114306.1">
    <property type="nucleotide sequence ID" value="NZ_JACBXQ010000001.1"/>
</dbReference>
<dbReference type="SMART" id="SM00448">
    <property type="entry name" value="REC"/>
    <property type="match status" value="1"/>
</dbReference>
<evidence type="ECO:0000256" key="5">
    <source>
        <dbReference type="ARBA" id="ARBA00023163"/>
    </source>
</evidence>
<keyword evidence="11" id="KW-1185">Reference proteome</keyword>
<dbReference type="Gene3D" id="6.10.250.690">
    <property type="match status" value="1"/>
</dbReference>
<evidence type="ECO:0000259" key="9">
    <source>
        <dbReference type="PROSITE" id="PS51755"/>
    </source>
</evidence>
<evidence type="ECO:0000256" key="7">
    <source>
        <dbReference type="PROSITE-ProRule" id="PRU01091"/>
    </source>
</evidence>
<dbReference type="PANTHER" id="PTHR48111">
    <property type="entry name" value="REGULATOR OF RPOS"/>
    <property type="match status" value="1"/>
</dbReference>
<dbReference type="InterPro" id="IPR039420">
    <property type="entry name" value="WalR-like"/>
</dbReference>
<dbReference type="Gene3D" id="3.40.50.2300">
    <property type="match status" value="1"/>
</dbReference>
<evidence type="ECO:0000256" key="3">
    <source>
        <dbReference type="ARBA" id="ARBA00023015"/>
    </source>
</evidence>
<dbReference type="PROSITE" id="PS50110">
    <property type="entry name" value="RESPONSE_REGULATORY"/>
    <property type="match status" value="1"/>
</dbReference>
<protein>
    <submittedName>
        <fullName evidence="10">Response regulator transcription factor</fullName>
    </submittedName>
</protein>
<evidence type="ECO:0000256" key="6">
    <source>
        <dbReference type="PROSITE-ProRule" id="PRU00169"/>
    </source>
</evidence>
<organism evidence="10 11">
    <name type="scientific">Facklamia lactis</name>
    <dbReference type="NCBI Taxonomy" id="2749967"/>
    <lineage>
        <taxon>Bacteria</taxon>
        <taxon>Bacillati</taxon>
        <taxon>Bacillota</taxon>
        <taxon>Bacilli</taxon>
        <taxon>Lactobacillales</taxon>
        <taxon>Aerococcaceae</taxon>
        <taxon>Facklamia</taxon>
    </lineage>
</organism>
<dbReference type="CDD" id="cd17574">
    <property type="entry name" value="REC_OmpR"/>
    <property type="match status" value="1"/>
</dbReference>
<feature type="domain" description="OmpR/PhoB-type" evidence="9">
    <location>
        <begin position="129"/>
        <end position="228"/>
    </location>
</feature>
<dbReference type="SMART" id="SM00862">
    <property type="entry name" value="Trans_reg_C"/>
    <property type="match status" value="1"/>
</dbReference>
<dbReference type="InterPro" id="IPR001867">
    <property type="entry name" value="OmpR/PhoB-type_DNA-bd"/>
</dbReference>
<comment type="caution">
    <text evidence="10">The sequence shown here is derived from an EMBL/GenBank/DDBJ whole genome shotgun (WGS) entry which is preliminary data.</text>
</comment>
<dbReference type="Gene3D" id="1.10.10.10">
    <property type="entry name" value="Winged helix-like DNA-binding domain superfamily/Winged helix DNA-binding domain"/>
    <property type="match status" value="1"/>
</dbReference>